<evidence type="ECO:0000256" key="1">
    <source>
        <dbReference type="SAM" id="SignalP"/>
    </source>
</evidence>
<comment type="caution">
    <text evidence="2">The sequence shown here is derived from an EMBL/GenBank/DDBJ whole genome shotgun (WGS) entry which is preliminary data.</text>
</comment>
<evidence type="ECO:0000313" key="2">
    <source>
        <dbReference type="EMBL" id="TDP33222.1"/>
    </source>
</evidence>
<feature type="chain" id="PRO_5020415060" evidence="1">
    <location>
        <begin position="32"/>
        <end position="176"/>
    </location>
</feature>
<keyword evidence="1" id="KW-0732">Signal</keyword>
<proteinExistence type="predicted"/>
<dbReference type="Proteomes" id="UP000295531">
    <property type="component" value="Unassembled WGS sequence"/>
</dbReference>
<keyword evidence="3" id="KW-1185">Reference proteome</keyword>
<dbReference type="EMBL" id="SNXI01000007">
    <property type="protein sequence ID" value="TDP33222.1"/>
    <property type="molecule type" value="Genomic_DNA"/>
</dbReference>
<dbReference type="RefSeq" id="WP_243734506.1">
    <property type="nucleotide sequence ID" value="NZ_SNXI01000007.1"/>
</dbReference>
<reference evidence="2 3" key="1">
    <citation type="submission" date="2019-03" db="EMBL/GenBank/DDBJ databases">
        <title>Freshwater and sediment microbial communities from various areas in North America, analyzing microbe dynamics in response to fracking.</title>
        <authorList>
            <person name="Lamendella R."/>
        </authorList>
    </citation>
    <scope>NUCLEOTIDE SEQUENCE [LARGE SCALE GENOMIC DNA]</scope>
    <source>
        <strain evidence="2 3">18_TX</strain>
    </source>
</reference>
<protein>
    <submittedName>
        <fullName evidence="2">Uncharacterized protein</fullName>
    </submittedName>
</protein>
<organism evidence="2 3">
    <name type="scientific">Idiomarina aquatica</name>
    <dbReference type="NCBI Taxonomy" id="1327752"/>
    <lineage>
        <taxon>Bacteria</taxon>
        <taxon>Pseudomonadati</taxon>
        <taxon>Pseudomonadota</taxon>
        <taxon>Gammaproteobacteria</taxon>
        <taxon>Alteromonadales</taxon>
        <taxon>Idiomarinaceae</taxon>
        <taxon>Idiomarina</taxon>
    </lineage>
</organism>
<name>A0A4V3CNA1_9GAMM</name>
<gene>
    <name evidence="2" type="ORF">DEU29_10741</name>
</gene>
<dbReference type="AlphaFoldDB" id="A0A4V3CNA1"/>
<dbReference type="Pfam" id="PF20420">
    <property type="entry name" value="DUF6702"/>
    <property type="match status" value="1"/>
</dbReference>
<evidence type="ECO:0000313" key="3">
    <source>
        <dbReference type="Proteomes" id="UP000295531"/>
    </source>
</evidence>
<sequence>MMQNLKQTTMKNKLAVFFTALLSLALLPQVAAHKYFFGLTEVSYNPRTQHVEVVHQYTLHDVQRALQKQYGDDFTLDNPNAEAQIMRWLENQFTLFDSNDNKVKLNWIGFEADFQNIWLYQEVDIAPTDFCNWRVSNNILMREFAPQVNTVNFVTDNGTDGVTLTRENYTKAVNCQ</sequence>
<accession>A0A4V3CNA1</accession>
<feature type="signal peptide" evidence="1">
    <location>
        <begin position="1"/>
        <end position="31"/>
    </location>
</feature>
<dbReference type="InterPro" id="IPR046525">
    <property type="entry name" value="DUF6702"/>
</dbReference>